<dbReference type="InterPro" id="IPR001563">
    <property type="entry name" value="Peptidase_S10"/>
</dbReference>
<dbReference type="STRING" id="1884261.A0A5C3R0B7"/>
<organism evidence="7 8">
    <name type="scientific">Pterulicium gracile</name>
    <dbReference type="NCBI Taxonomy" id="1884261"/>
    <lineage>
        <taxon>Eukaryota</taxon>
        <taxon>Fungi</taxon>
        <taxon>Dikarya</taxon>
        <taxon>Basidiomycota</taxon>
        <taxon>Agaricomycotina</taxon>
        <taxon>Agaricomycetes</taxon>
        <taxon>Agaricomycetidae</taxon>
        <taxon>Agaricales</taxon>
        <taxon>Pleurotineae</taxon>
        <taxon>Pterulaceae</taxon>
        <taxon>Pterulicium</taxon>
    </lineage>
</organism>
<dbReference type="InterPro" id="IPR018202">
    <property type="entry name" value="Ser_caboxypep_ser_AS"/>
</dbReference>
<feature type="chain" id="PRO_5023055811" description="Carboxypeptidase" evidence="6">
    <location>
        <begin position="18"/>
        <end position="664"/>
    </location>
</feature>
<dbReference type="PANTHER" id="PTHR11802">
    <property type="entry name" value="SERINE PROTEASE FAMILY S10 SERINE CARBOXYPEPTIDASE"/>
    <property type="match status" value="1"/>
</dbReference>
<keyword evidence="4 6" id="KW-0378">Hydrolase</keyword>
<dbReference type="OrthoDB" id="443318at2759"/>
<reference evidence="7 8" key="1">
    <citation type="journal article" date="2019" name="Nat. Ecol. Evol.">
        <title>Megaphylogeny resolves global patterns of mushroom evolution.</title>
        <authorList>
            <person name="Varga T."/>
            <person name="Krizsan K."/>
            <person name="Foldi C."/>
            <person name="Dima B."/>
            <person name="Sanchez-Garcia M."/>
            <person name="Sanchez-Ramirez S."/>
            <person name="Szollosi G.J."/>
            <person name="Szarkandi J.G."/>
            <person name="Papp V."/>
            <person name="Albert L."/>
            <person name="Andreopoulos W."/>
            <person name="Angelini C."/>
            <person name="Antonin V."/>
            <person name="Barry K.W."/>
            <person name="Bougher N.L."/>
            <person name="Buchanan P."/>
            <person name="Buyck B."/>
            <person name="Bense V."/>
            <person name="Catcheside P."/>
            <person name="Chovatia M."/>
            <person name="Cooper J."/>
            <person name="Damon W."/>
            <person name="Desjardin D."/>
            <person name="Finy P."/>
            <person name="Geml J."/>
            <person name="Haridas S."/>
            <person name="Hughes K."/>
            <person name="Justo A."/>
            <person name="Karasinski D."/>
            <person name="Kautmanova I."/>
            <person name="Kiss B."/>
            <person name="Kocsube S."/>
            <person name="Kotiranta H."/>
            <person name="LaButti K.M."/>
            <person name="Lechner B.E."/>
            <person name="Liimatainen K."/>
            <person name="Lipzen A."/>
            <person name="Lukacs Z."/>
            <person name="Mihaltcheva S."/>
            <person name="Morgado L.N."/>
            <person name="Niskanen T."/>
            <person name="Noordeloos M.E."/>
            <person name="Ohm R.A."/>
            <person name="Ortiz-Santana B."/>
            <person name="Ovrebo C."/>
            <person name="Racz N."/>
            <person name="Riley R."/>
            <person name="Savchenko A."/>
            <person name="Shiryaev A."/>
            <person name="Soop K."/>
            <person name="Spirin V."/>
            <person name="Szebenyi C."/>
            <person name="Tomsovsky M."/>
            <person name="Tulloss R.E."/>
            <person name="Uehling J."/>
            <person name="Grigoriev I.V."/>
            <person name="Vagvolgyi C."/>
            <person name="Papp T."/>
            <person name="Martin F.M."/>
            <person name="Miettinen O."/>
            <person name="Hibbett D.S."/>
            <person name="Nagy L.G."/>
        </authorList>
    </citation>
    <scope>NUCLEOTIDE SEQUENCE [LARGE SCALE GENOMIC DNA]</scope>
    <source>
        <strain evidence="7 8">CBS 309.79</strain>
    </source>
</reference>
<evidence type="ECO:0000256" key="2">
    <source>
        <dbReference type="ARBA" id="ARBA00022645"/>
    </source>
</evidence>
<dbReference type="SUPFAM" id="SSF53474">
    <property type="entry name" value="alpha/beta-Hydrolases"/>
    <property type="match status" value="1"/>
</dbReference>
<keyword evidence="3 6" id="KW-0645">Protease</keyword>
<dbReference type="PROSITE" id="PS00131">
    <property type="entry name" value="CARBOXYPEPT_SER_SER"/>
    <property type="match status" value="1"/>
</dbReference>
<evidence type="ECO:0000256" key="6">
    <source>
        <dbReference type="RuleBase" id="RU361156"/>
    </source>
</evidence>
<evidence type="ECO:0000256" key="1">
    <source>
        <dbReference type="ARBA" id="ARBA00009431"/>
    </source>
</evidence>
<dbReference type="Gene3D" id="3.40.50.1820">
    <property type="entry name" value="alpha/beta hydrolase"/>
    <property type="match status" value="1"/>
</dbReference>
<dbReference type="PANTHER" id="PTHR11802:SF479">
    <property type="entry name" value="CARBOXYPEPTIDASE"/>
    <property type="match status" value="1"/>
</dbReference>
<evidence type="ECO:0000313" key="8">
    <source>
        <dbReference type="Proteomes" id="UP000305067"/>
    </source>
</evidence>
<gene>
    <name evidence="7" type="ORF">BDV98DRAFT_599992</name>
</gene>
<dbReference type="InterPro" id="IPR029058">
    <property type="entry name" value="AB_hydrolase_fold"/>
</dbReference>
<dbReference type="GO" id="GO:0004185">
    <property type="term" value="F:serine-type carboxypeptidase activity"/>
    <property type="evidence" value="ECO:0007669"/>
    <property type="project" value="UniProtKB-UniRule"/>
</dbReference>
<dbReference type="EC" id="3.4.16.-" evidence="6"/>
<dbReference type="PRINTS" id="PR00724">
    <property type="entry name" value="CRBOXYPTASEC"/>
</dbReference>
<dbReference type="Proteomes" id="UP000305067">
    <property type="component" value="Unassembled WGS sequence"/>
</dbReference>
<keyword evidence="5" id="KW-0325">Glycoprotein</keyword>
<evidence type="ECO:0000313" key="7">
    <source>
        <dbReference type="EMBL" id="TFL07726.1"/>
    </source>
</evidence>
<dbReference type="GO" id="GO:0006508">
    <property type="term" value="P:proteolysis"/>
    <property type="evidence" value="ECO:0007669"/>
    <property type="project" value="UniProtKB-KW"/>
</dbReference>
<dbReference type="AlphaFoldDB" id="A0A5C3R0B7"/>
<sequence length="664" mass="72937">MPSFLPILLSLVHLVVAAPTSSESETLPSSKPHLYSGSPKTKLGSDWQSYYEVTKPLPNITLSSDFAGRSYAGNIPVDRANHDDNTLFFWATEKSEGSLTDEDSTEPWGIWLNGGPGSSSMIGFLFEPHAQNGPIRVEKDYTVSENPHSWHRIADYFWIDQPVGVGFSTADAAGYVADEDQVGEDFIGFLTNLVKVFPSLAKRPLVLSGESYAGMYIPYIMKAYFNTPNPPVTVSKIAIGDGSFGTWQGFNLMPAISVLETFPQIIGYDTDVLDHFKSQAHICGYDLNLTYPSDLNTPLPDLDLVEPRDRTLMQLLQTRTQQSMALQKRSTSIEEDAEMREEKRLVWKRNRLERRAPNVPADLDPWYGCFLFDELLDYALNYTYPWNETLDMGPFGGFDYYNVPDATDAAHVMDGGVFLNDPKTRAALHAPKNKDWEQNFAYVFGDQWDDPSVPPIAFLSDLATNMTAEDVGVVLYSGNNDALIPHRGTEVTIQNTTFGGIRGFTRRPSTPWTDDQGNFAGIVHQERGWTYALFDDAGHLVPQQKPEAAFTFFQQFVFGNNETGLVVDATLPAVGGESADFLSGIIPGKAEILVGEDGTVTSTYAAPAATREAWSAYMAQQAADSLVASQSSETDSSSGASTTMFSPVASLAMTALVASLTLFA</sequence>
<comment type="similarity">
    <text evidence="1 6">Belongs to the peptidase S10 family.</text>
</comment>
<keyword evidence="6" id="KW-0732">Signal</keyword>
<evidence type="ECO:0000256" key="4">
    <source>
        <dbReference type="ARBA" id="ARBA00022801"/>
    </source>
</evidence>
<name>A0A5C3R0B7_9AGAR</name>
<feature type="signal peptide" evidence="6">
    <location>
        <begin position="1"/>
        <end position="17"/>
    </location>
</feature>
<keyword evidence="2 6" id="KW-0121">Carboxypeptidase</keyword>
<protein>
    <recommendedName>
        <fullName evidence="6">Carboxypeptidase</fullName>
        <ecNumber evidence="6">3.4.16.-</ecNumber>
    </recommendedName>
</protein>
<dbReference type="EMBL" id="ML178814">
    <property type="protein sequence ID" value="TFL07726.1"/>
    <property type="molecule type" value="Genomic_DNA"/>
</dbReference>
<evidence type="ECO:0000256" key="3">
    <source>
        <dbReference type="ARBA" id="ARBA00022670"/>
    </source>
</evidence>
<dbReference type="Pfam" id="PF00450">
    <property type="entry name" value="Peptidase_S10"/>
    <property type="match status" value="2"/>
</dbReference>
<evidence type="ECO:0000256" key="5">
    <source>
        <dbReference type="ARBA" id="ARBA00023180"/>
    </source>
</evidence>
<accession>A0A5C3R0B7</accession>
<keyword evidence="8" id="KW-1185">Reference proteome</keyword>
<proteinExistence type="inferred from homology"/>